<dbReference type="RefSeq" id="WP_063263132.1">
    <property type="nucleotide sequence ID" value="NZ_LJKE01000108.1"/>
</dbReference>
<dbReference type="Pfam" id="PF07460">
    <property type="entry name" value="NUMOD3"/>
    <property type="match status" value="1"/>
</dbReference>
<protein>
    <recommendedName>
        <fullName evidence="1">Nuclease associated modular domain-containing protein</fullName>
    </recommendedName>
</protein>
<dbReference type="AlphaFoldDB" id="A0A161TNT5"/>
<accession>A0A161TNT5</accession>
<evidence type="ECO:0000313" key="2">
    <source>
        <dbReference type="EMBL" id="KZD54567.1"/>
    </source>
</evidence>
<reference evidence="2 3" key="1">
    <citation type="submission" date="2015-09" db="EMBL/GenBank/DDBJ databases">
        <title>Bacillus cereus food isolates.</title>
        <authorList>
            <person name="Boekhorst J."/>
        </authorList>
    </citation>
    <scope>NUCLEOTIDE SEQUENCE [LARGE SCALE GENOMIC DNA]</scope>
    <source>
        <strain evidence="2 3">B4088</strain>
    </source>
</reference>
<organism evidence="2 3">
    <name type="scientific">Bacillus cereus</name>
    <dbReference type="NCBI Taxonomy" id="1396"/>
    <lineage>
        <taxon>Bacteria</taxon>
        <taxon>Bacillati</taxon>
        <taxon>Bacillota</taxon>
        <taxon>Bacilli</taxon>
        <taxon>Bacillales</taxon>
        <taxon>Bacillaceae</taxon>
        <taxon>Bacillus</taxon>
        <taxon>Bacillus cereus group</taxon>
    </lineage>
</organism>
<dbReference type="EMBL" id="LJKE01000108">
    <property type="protein sequence ID" value="KZD54567.1"/>
    <property type="molecule type" value="Genomic_DNA"/>
</dbReference>
<feature type="domain" description="Nuclease associated modular" evidence="1">
    <location>
        <begin position="108"/>
        <end position="124"/>
    </location>
</feature>
<dbReference type="Proteomes" id="UP000076482">
    <property type="component" value="Unassembled WGS sequence"/>
</dbReference>
<dbReference type="GO" id="GO:0003677">
    <property type="term" value="F:DNA binding"/>
    <property type="evidence" value="ECO:0007669"/>
    <property type="project" value="InterPro"/>
</dbReference>
<evidence type="ECO:0000313" key="3">
    <source>
        <dbReference type="Proteomes" id="UP000076482"/>
    </source>
</evidence>
<gene>
    <name evidence="2" type="ORF">B4088_5670</name>
</gene>
<dbReference type="SMART" id="SM00496">
    <property type="entry name" value="IENR2"/>
    <property type="match status" value="2"/>
</dbReference>
<sequence>MKKHYVYTHELHGEIIYVGKGQKRRAKEFSNRNKRWRNIVKNNVNLVKAEIVKYFETEQEAYSFEAKLTEHYKSIGQCKANISIGKKHAEETKKLISEKGKGENNPMYGKTFTNQHKRKMSAANAGEKNYYYGKTGAKHSCSKEAIALFPNGKEIKASSRSELAEILKDEYNISISMVNQLILTEEPLQARYKKHEKAKGMIVKYIGA</sequence>
<dbReference type="PATRIC" id="fig|1396.535.peg.764"/>
<proteinExistence type="predicted"/>
<dbReference type="InterPro" id="IPR003611">
    <property type="entry name" value="NUMOD3"/>
</dbReference>
<comment type="caution">
    <text evidence="2">The sequence shown here is derived from an EMBL/GenBank/DDBJ whole genome shotgun (WGS) entry which is preliminary data.</text>
</comment>
<evidence type="ECO:0000259" key="1">
    <source>
        <dbReference type="SMART" id="SM00496"/>
    </source>
</evidence>
<name>A0A161TNT5_BACCE</name>
<feature type="domain" description="Nuclease associated modular" evidence="1">
    <location>
        <begin position="84"/>
        <end position="100"/>
    </location>
</feature>
<dbReference type="SUPFAM" id="SSF64496">
    <property type="entry name" value="DNA-binding domain of intron-encoded endonucleases"/>
    <property type="match status" value="1"/>
</dbReference>